<protein>
    <submittedName>
        <fullName evidence="1">Uncharacterized protein</fullName>
    </submittedName>
</protein>
<keyword evidence="2" id="KW-1185">Reference proteome</keyword>
<dbReference type="AlphaFoldDB" id="A0A975BK59"/>
<dbReference type="EMBL" id="CP061800">
    <property type="protein sequence ID" value="QTA86873.1"/>
    <property type="molecule type" value="Genomic_DNA"/>
</dbReference>
<organism evidence="1 2">
    <name type="scientific">Desulfonema magnum</name>
    <dbReference type="NCBI Taxonomy" id="45655"/>
    <lineage>
        <taxon>Bacteria</taxon>
        <taxon>Pseudomonadati</taxon>
        <taxon>Thermodesulfobacteriota</taxon>
        <taxon>Desulfobacteria</taxon>
        <taxon>Desulfobacterales</taxon>
        <taxon>Desulfococcaceae</taxon>
        <taxon>Desulfonema</taxon>
    </lineage>
</organism>
<dbReference type="KEGG" id="dmm:dnm_028980"/>
<evidence type="ECO:0000313" key="1">
    <source>
        <dbReference type="EMBL" id="QTA86873.1"/>
    </source>
</evidence>
<sequence>MVALGQAEKARHLSLHLSLSENALFFRHITQLIHAVSDMSQTWSV</sequence>
<proteinExistence type="predicted"/>
<evidence type="ECO:0000313" key="2">
    <source>
        <dbReference type="Proteomes" id="UP000663722"/>
    </source>
</evidence>
<dbReference type="Proteomes" id="UP000663722">
    <property type="component" value="Chromosome"/>
</dbReference>
<reference evidence="1" key="1">
    <citation type="journal article" date="2021" name="Microb. Physiol.">
        <title>Proteogenomic Insights into the Physiology of Marine, Sulfate-Reducing, Filamentous Desulfonema limicola and Desulfonema magnum.</title>
        <authorList>
            <person name="Schnaars V."/>
            <person name="Wohlbrand L."/>
            <person name="Scheve S."/>
            <person name="Hinrichs C."/>
            <person name="Reinhardt R."/>
            <person name="Rabus R."/>
        </authorList>
    </citation>
    <scope>NUCLEOTIDE SEQUENCE</scope>
    <source>
        <strain evidence="1">4be13</strain>
    </source>
</reference>
<accession>A0A975BK59</accession>
<name>A0A975BK59_9BACT</name>
<gene>
    <name evidence="1" type="ORF">dnm_028980</name>
</gene>